<dbReference type="RefSeq" id="WP_284326388.1">
    <property type="nucleotide sequence ID" value="NZ_BSPP01000011.1"/>
</dbReference>
<evidence type="ECO:0000259" key="2">
    <source>
        <dbReference type="Pfam" id="PF00892"/>
    </source>
</evidence>
<keyword evidence="4" id="KW-1185">Reference proteome</keyword>
<dbReference type="SUPFAM" id="SSF103481">
    <property type="entry name" value="Multidrug resistance efflux transporter EmrE"/>
    <property type="match status" value="1"/>
</dbReference>
<dbReference type="AlphaFoldDB" id="A0AA37TZP0"/>
<feature type="transmembrane region" description="Helical" evidence="1">
    <location>
        <begin position="142"/>
        <end position="162"/>
    </location>
</feature>
<feature type="transmembrane region" description="Helical" evidence="1">
    <location>
        <begin position="33"/>
        <end position="50"/>
    </location>
</feature>
<keyword evidence="1" id="KW-0472">Membrane</keyword>
<comment type="caution">
    <text evidence="3">The sequence shown here is derived from an EMBL/GenBank/DDBJ whole genome shotgun (WGS) entry which is preliminary data.</text>
</comment>
<dbReference type="Pfam" id="PF00892">
    <property type="entry name" value="EamA"/>
    <property type="match status" value="2"/>
</dbReference>
<feature type="transmembrane region" description="Helical" evidence="1">
    <location>
        <begin position="62"/>
        <end position="81"/>
    </location>
</feature>
<dbReference type="InterPro" id="IPR000620">
    <property type="entry name" value="EamA_dom"/>
</dbReference>
<dbReference type="EMBL" id="BSPP01000011">
    <property type="protein sequence ID" value="GLS88215.1"/>
    <property type="molecule type" value="Genomic_DNA"/>
</dbReference>
<name>A0AA37TZP0_9RHOB</name>
<sequence>MQSLILGLVAALLWGVHDFTVRRIGAKADAAALYLIVLAMGALLLAPFAASAEGWQRLTPALTLFCVGTGLVYALGVYALYRAFAIGPVRLVAPICGAYPLLSVAIAVAQGQHAGALVWLAVLAGIAVVAQGEKGAAQGGQAAAIAWAVLAAAGFAISFDLLHKAAQSVADLPVALIARLAGFAGMLLWVVARRIPVRPALAIWPTLLLMGALDVAGMFAVTAAGAFARPEFASVTSSCFGLVTILLAWRFLAEPMTRAQWLGAAIVFAGVAALGLV</sequence>
<protein>
    <recommendedName>
        <fullName evidence="2">EamA domain-containing protein</fullName>
    </recommendedName>
</protein>
<feature type="domain" description="EamA" evidence="2">
    <location>
        <begin position="4"/>
        <end position="128"/>
    </location>
</feature>
<organism evidence="3 4">
    <name type="scientific">Cypionkella aquatica</name>
    <dbReference type="NCBI Taxonomy" id="1756042"/>
    <lineage>
        <taxon>Bacteria</taxon>
        <taxon>Pseudomonadati</taxon>
        <taxon>Pseudomonadota</taxon>
        <taxon>Alphaproteobacteria</taxon>
        <taxon>Rhodobacterales</taxon>
        <taxon>Paracoccaceae</taxon>
        <taxon>Cypionkella</taxon>
    </lineage>
</organism>
<dbReference type="GO" id="GO:0016020">
    <property type="term" value="C:membrane"/>
    <property type="evidence" value="ECO:0007669"/>
    <property type="project" value="InterPro"/>
</dbReference>
<evidence type="ECO:0000313" key="3">
    <source>
        <dbReference type="EMBL" id="GLS88215.1"/>
    </source>
</evidence>
<feature type="domain" description="EamA" evidence="2">
    <location>
        <begin position="144"/>
        <end position="274"/>
    </location>
</feature>
<gene>
    <name evidence="3" type="ORF">GCM10010873_31890</name>
</gene>
<reference evidence="3 4" key="1">
    <citation type="journal article" date="2014" name="Int. J. Syst. Evol. Microbiol.">
        <title>Complete genome sequence of Corynebacterium casei LMG S-19264T (=DSM 44701T), isolated from a smear-ripened cheese.</title>
        <authorList>
            <consortium name="US DOE Joint Genome Institute (JGI-PGF)"/>
            <person name="Walter F."/>
            <person name="Albersmeier A."/>
            <person name="Kalinowski J."/>
            <person name="Ruckert C."/>
        </authorList>
    </citation>
    <scope>NUCLEOTIDE SEQUENCE [LARGE SCALE GENOMIC DNA]</scope>
    <source>
        <strain evidence="3 4">NBRC 111766</strain>
    </source>
</reference>
<feature type="transmembrane region" description="Helical" evidence="1">
    <location>
        <begin position="232"/>
        <end position="252"/>
    </location>
</feature>
<keyword evidence="1" id="KW-0812">Transmembrane</keyword>
<feature type="transmembrane region" description="Helical" evidence="1">
    <location>
        <begin position="204"/>
        <end position="226"/>
    </location>
</feature>
<evidence type="ECO:0000313" key="4">
    <source>
        <dbReference type="Proteomes" id="UP001157355"/>
    </source>
</evidence>
<keyword evidence="1" id="KW-1133">Transmembrane helix</keyword>
<proteinExistence type="predicted"/>
<feature type="transmembrane region" description="Helical" evidence="1">
    <location>
        <begin position="101"/>
        <end position="130"/>
    </location>
</feature>
<feature type="transmembrane region" description="Helical" evidence="1">
    <location>
        <begin position="174"/>
        <end position="192"/>
    </location>
</feature>
<dbReference type="Proteomes" id="UP001157355">
    <property type="component" value="Unassembled WGS sequence"/>
</dbReference>
<dbReference type="InterPro" id="IPR037185">
    <property type="entry name" value="EmrE-like"/>
</dbReference>
<evidence type="ECO:0000256" key="1">
    <source>
        <dbReference type="SAM" id="Phobius"/>
    </source>
</evidence>
<feature type="transmembrane region" description="Helical" evidence="1">
    <location>
        <begin position="259"/>
        <end position="276"/>
    </location>
</feature>
<accession>A0AA37TZP0</accession>